<accession>A0A410MB71</accession>
<sequence>MISPKKTSSPFPSQQQIEASENFTLKEPDKAHHLCNYVATGELRLSELYIKEKAELDDFIVQLGSSRLKRFFQ</sequence>
<dbReference type="KEGG" id="hli:HLI_06705"/>
<dbReference type="EMBL" id="CP026118">
    <property type="protein sequence ID" value="QAS51928.1"/>
    <property type="molecule type" value="Genomic_DNA"/>
</dbReference>
<name>A0A410MB71_9BACI</name>
<dbReference type="Proteomes" id="UP000287756">
    <property type="component" value="Chromosome"/>
</dbReference>
<reference evidence="1 2" key="1">
    <citation type="submission" date="2018-01" db="EMBL/GenBank/DDBJ databases">
        <title>The whole genome sequencing and assembly of Halobacillus litoralis ERB031 strain.</title>
        <authorList>
            <person name="Lee S.-J."/>
            <person name="Park M.-K."/>
            <person name="Kim J.-Y."/>
            <person name="Lee Y.-J."/>
            <person name="Yi H."/>
            <person name="Bahn Y.-S."/>
            <person name="Kim J.F."/>
            <person name="Lee D.-W."/>
        </authorList>
    </citation>
    <scope>NUCLEOTIDE SEQUENCE [LARGE SCALE GENOMIC DNA]</scope>
    <source>
        <strain evidence="1 2">ERB 031</strain>
    </source>
</reference>
<dbReference type="AlphaFoldDB" id="A0A410MB71"/>
<protein>
    <submittedName>
        <fullName evidence="1">Uncharacterized protein</fullName>
    </submittedName>
</protein>
<organism evidence="1 2">
    <name type="scientific">Halobacillus litoralis</name>
    <dbReference type="NCBI Taxonomy" id="45668"/>
    <lineage>
        <taxon>Bacteria</taxon>
        <taxon>Bacillati</taxon>
        <taxon>Bacillota</taxon>
        <taxon>Bacilli</taxon>
        <taxon>Bacillales</taxon>
        <taxon>Bacillaceae</taxon>
        <taxon>Halobacillus</taxon>
    </lineage>
</organism>
<proteinExistence type="predicted"/>
<evidence type="ECO:0000313" key="1">
    <source>
        <dbReference type="EMBL" id="QAS51928.1"/>
    </source>
</evidence>
<evidence type="ECO:0000313" key="2">
    <source>
        <dbReference type="Proteomes" id="UP000287756"/>
    </source>
</evidence>
<gene>
    <name evidence="1" type="ORF">HLI_06705</name>
</gene>